<dbReference type="Proteomes" id="UP000319712">
    <property type="component" value="Unassembled WGS sequence"/>
</dbReference>
<dbReference type="InterPro" id="IPR000644">
    <property type="entry name" value="CBS_dom"/>
</dbReference>
<dbReference type="InterPro" id="IPR051257">
    <property type="entry name" value="Diverse_CBS-Domain"/>
</dbReference>
<dbReference type="Pfam" id="PF00571">
    <property type="entry name" value="CBS"/>
    <property type="match status" value="2"/>
</dbReference>
<reference evidence="4 5" key="1">
    <citation type="submission" date="2017-05" db="EMBL/GenBank/DDBJ databases">
        <authorList>
            <person name="Varghese N."/>
            <person name="Submissions S."/>
        </authorList>
    </citation>
    <scope>NUCLEOTIDE SEQUENCE [LARGE SCALE GENOMIC DNA]</scope>
    <source>
        <strain evidence="4 5">DSM 19504</strain>
    </source>
</reference>
<evidence type="ECO:0000259" key="3">
    <source>
        <dbReference type="PROSITE" id="PS51371"/>
    </source>
</evidence>
<dbReference type="InterPro" id="IPR046342">
    <property type="entry name" value="CBS_dom_sf"/>
</dbReference>
<dbReference type="EMBL" id="FXTD01000011">
    <property type="protein sequence ID" value="SMO84161.1"/>
    <property type="molecule type" value="Genomic_DNA"/>
</dbReference>
<evidence type="ECO:0000313" key="5">
    <source>
        <dbReference type="Proteomes" id="UP000319712"/>
    </source>
</evidence>
<dbReference type="AlphaFoldDB" id="A0A521EL25"/>
<proteinExistence type="predicted"/>
<evidence type="ECO:0000313" key="4">
    <source>
        <dbReference type="EMBL" id="SMO84161.1"/>
    </source>
</evidence>
<sequence length="127" mass="13441">MTDVPVGRLMSTELVTVAAEATAAEAAERMLETGVNSILVVDEAGRLEGLLTGWDFVRLVRENDPHDATLVGECMTADVVTASEDDSVEALADLADGEYSHLPVTDGDGVVVGMLSTTDLTKHLARR</sequence>
<gene>
    <name evidence="4" type="ORF">SAMN06264867_11146</name>
</gene>
<dbReference type="OrthoDB" id="8919at2157"/>
<dbReference type="RefSeq" id="WP_142987498.1">
    <property type="nucleotide sequence ID" value="NZ_FXTD01000011.1"/>
</dbReference>
<feature type="domain" description="CBS" evidence="3">
    <location>
        <begin position="75"/>
        <end position="127"/>
    </location>
</feature>
<dbReference type="SUPFAM" id="SSF54631">
    <property type="entry name" value="CBS-domain pair"/>
    <property type="match status" value="1"/>
</dbReference>
<organism evidence="4 5">
    <name type="scientific">Halorubrum cibi</name>
    <dbReference type="NCBI Taxonomy" id="413815"/>
    <lineage>
        <taxon>Archaea</taxon>
        <taxon>Methanobacteriati</taxon>
        <taxon>Methanobacteriota</taxon>
        <taxon>Stenosarchaea group</taxon>
        <taxon>Halobacteria</taxon>
        <taxon>Halobacteriales</taxon>
        <taxon>Haloferacaceae</taxon>
        <taxon>Halorubrum</taxon>
    </lineage>
</organism>
<keyword evidence="1 2" id="KW-0129">CBS domain</keyword>
<dbReference type="SMART" id="SM00116">
    <property type="entry name" value="CBS"/>
    <property type="match status" value="2"/>
</dbReference>
<keyword evidence="5" id="KW-1185">Reference proteome</keyword>
<dbReference type="PROSITE" id="PS51371">
    <property type="entry name" value="CBS"/>
    <property type="match status" value="2"/>
</dbReference>
<evidence type="ECO:0000256" key="2">
    <source>
        <dbReference type="PROSITE-ProRule" id="PRU00703"/>
    </source>
</evidence>
<dbReference type="CDD" id="cd02205">
    <property type="entry name" value="CBS_pair_SF"/>
    <property type="match status" value="1"/>
</dbReference>
<evidence type="ECO:0000256" key="1">
    <source>
        <dbReference type="ARBA" id="ARBA00023122"/>
    </source>
</evidence>
<dbReference type="Gene3D" id="3.10.580.10">
    <property type="entry name" value="CBS-domain"/>
    <property type="match status" value="1"/>
</dbReference>
<accession>A0A521EL25</accession>
<dbReference type="PANTHER" id="PTHR43080">
    <property type="entry name" value="CBS DOMAIN-CONTAINING PROTEIN CBSX3, MITOCHONDRIAL"/>
    <property type="match status" value="1"/>
</dbReference>
<protein>
    <submittedName>
        <fullName evidence="4">CBS domain-containing protein</fullName>
    </submittedName>
</protein>
<dbReference type="PANTHER" id="PTHR43080:SF2">
    <property type="entry name" value="CBS DOMAIN-CONTAINING PROTEIN"/>
    <property type="match status" value="1"/>
</dbReference>
<name>A0A521EL25_9EURY</name>
<feature type="domain" description="CBS" evidence="3">
    <location>
        <begin position="10"/>
        <end position="68"/>
    </location>
</feature>